<evidence type="ECO:0000313" key="1">
    <source>
        <dbReference type="EMBL" id="SFK54509.1"/>
    </source>
</evidence>
<organism evidence="1 2">
    <name type="scientific">Geodermatophilus ruber</name>
    <dbReference type="NCBI Taxonomy" id="504800"/>
    <lineage>
        <taxon>Bacteria</taxon>
        <taxon>Bacillati</taxon>
        <taxon>Actinomycetota</taxon>
        <taxon>Actinomycetes</taxon>
        <taxon>Geodermatophilales</taxon>
        <taxon>Geodermatophilaceae</taxon>
        <taxon>Geodermatophilus</taxon>
    </lineage>
</organism>
<dbReference type="SUPFAM" id="SSF143744">
    <property type="entry name" value="GlcG-like"/>
    <property type="match status" value="1"/>
</dbReference>
<dbReference type="InterPro" id="IPR052517">
    <property type="entry name" value="GlcG_carb_metab_protein"/>
</dbReference>
<name>A0A1I4AFJ9_9ACTN</name>
<dbReference type="EMBL" id="FOSW01000002">
    <property type="protein sequence ID" value="SFK54509.1"/>
    <property type="molecule type" value="Genomic_DNA"/>
</dbReference>
<accession>A0A1I4AFJ9</accession>
<dbReference type="InParanoid" id="A0A1I4AFJ9"/>
<reference evidence="1 2" key="1">
    <citation type="submission" date="2016-10" db="EMBL/GenBank/DDBJ databases">
        <authorList>
            <person name="de Groot N.N."/>
        </authorList>
    </citation>
    <scope>NUCLEOTIDE SEQUENCE [LARGE SCALE GENOMIC DNA]</scope>
    <source>
        <strain evidence="1 2">DSM 45317</strain>
    </source>
</reference>
<dbReference type="Proteomes" id="UP000199152">
    <property type="component" value="Unassembled WGS sequence"/>
</dbReference>
<dbReference type="STRING" id="504800.SAMN04488085_102192"/>
<dbReference type="Gene3D" id="3.30.450.150">
    <property type="entry name" value="Haem-degrading domain"/>
    <property type="match status" value="1"/>
</dbReference>
<sequence length="151" mass="14901">MGGYGTDGRDGAEMAEDIGHEQARDAVAVALAHAAATGLRVSVAVVDAGGWDVAVGRGDGAPGFTAGIARAKAGTAAAFRRPSGELAALREVRPEVLELAGEQLAFRPTTLSGGVPVVRDGAVVGAVGVAGATPEQDVECAEAACAVLARP</sequence>
<dbReference type="InterPro" id="IPR005624">
    <property type="entry name" value="PduO/GlcC-like"/>
</dbReference>
<dbReference type="InterPro" id="IPR038084">
    <property type="entry name" value="PduO/GlcC-like_sf"/>
</dbReference>
<evidence type="ECO:0000313" key="2">
    <source>
        <dbReference type="Proteomes" id="UP000199152"/>
    </source>
</evidence>
<dbReference type="PANTHER" id="PTHR34309">
    <property type="entry name" value="SLR1406 PROTEIN"/>
    <property type="match status" value="1"/>
</dbReference>
<dbReference type="Pfam" id="PF03928">
    <property type="entry name" value="HbpS-like"/>
    <property type="match status" value="1"/>
</dbReference>
<keyword evidence="2" id="KW-1185">Reference proteome</keyword>
<dbReference type="AlphaFoldDB" id="A0A1I4AFJ9"/>
<dbReference type="PANTHER" id="PTHR34309:SF1">
    <property type="entry name" value="PROTEIN GLCG"/>
    <property type="match status" value="1"/>
</dbReference>
<gene>
    <name evidence="1" type="ORF">SAMN04488085_102192</name>
</gene>
<proteinExistence type="predicted"/>
<protein>
    <submittedName>
        <fullName evidence="1">Uncharacterized conserved protein GlcG, DUF336 family</fullName>
    </submittedName>
</protein>